<evidence type="ECO:0000259" key="9">
    <source>
        <dbReference type="Pfam" id="PF03175"/>
    </source>
</evidence>
<name>A0ABN8N1H8_9CNID</name>
<evidence type="ECO:0000256" key="6">
    <source>
        <dbReference type="ARBA" id="ARBA00022932"/>
    </source>
</evidence>
<dbReference type="InterPro" id="IPR004868">
    <property type="entry name" value="DNA-dir_DNA_pol_B_mt/vir"/>
</dbReference>
<dbReference type="EC" id="2.7.7.7" evidence="2"/>
<proteinExistence type="inferred from homology"/>
<keyword evidence="7" id="KW-0238">DNA-binding</keyword>
<dbReference type="PANTHER" id="PTHR33568:SF3">
    <property type="entry name" value="DNA-DIRECTED DNA POLYMERASE"/>
    <property type="match status" value="1"/>
</dbReference>
<keyword evidence="3" id="KW-0808">Transferase</keyword>
<evidence type="ECO:0000256" key="1">
    <source>
        <dbReference type="ARBA" id="ARBA00005755"/>
    </source>
</evidence>
<comment type="caution">
    <text evidence="10">The sequence shown here is derived from an EMBL/GenBank/DDBJ whole genome shotgun (WGS) entry which is preliminary data.</text>
</comment>
<keyword evidence="5" id="KW-0235">DNA replication</keyword>
<reference evidence="10 11" key="1">
    <citation type="submission" date="2022-05" db="EMBL/GenBank/DDBJ databases">
        <authorList>
            <consortium name="Genoscope - CEA"/>
            <person name="William W."/>
        </authorList>
    </citation>
    <scope>NUCLEOTIDE SEQUENCE [LARGE SCALE GENOMIC DNA]</scope>
</reference>
<organism evidence="10 11">
    <name type="scientific">Porites lobata</name>
    <dbReference type="NCBI Taxonomy" id="104759"/>
    <lineage>
        <taxon>Eukaryota</taxon>
        <taxon>Metazoa</taxon>
        <taxon>Cnidaria</taxon>
        <taxon>Anthozoa</taxon>
        <taxon>Hexacorallia</taxon>
        <taxon>Scleractinia</taxon>
        <taxon>Fungiina</taxon>
        <taxon>Poritidae</taxon>
        <taxon>Porites</taxon>
    </lineage>
</organism>
<keyword evidence="4" id="KW-0548">Nucleotidyltransferase</keyword>
<evidence type="ECO:0000313" key="10">
    <source>
        <dbReference type="EMBL" id="CAH3037820.1"/>
    </source>
</evidence>
<evidence type="ECO:0000256" key="3">
    <source>
        <dbReference type="ARBA" id="ARBA00022679"/>
    </source>
</evidence>
<comment type="similarity">
    <text evidence="1">Belongs to the DNA polymerase type-B family.</text>
</comment>
<keyword evidence="11" id="KW-1185">Reference proteome</keyword>
<sequence>MAKCYLAVESGEEIYYQDFTSLYPTINKYGTYPTGHPQILVNPESQNIDDYFGLAKCRKCVEEQLDCPWHKRTNLCPHSDAERTLHGTWCTEELKKAVEIGYKIMKIHEVWHFPKDQRKEGLSAPYVNSWLKYKTEASGWPKHCETQEQKEQYVEDFEAKEGIKLENIQKNPGRKRVAKSMLNS</sequence>
<dbReference type="InterPro" id="IPR043502">
    <property type="entry name" value="DNA/RNA_pol_sf"/>
</dbReference>
<evidence type="ECO:0000256" key="8">
    <source>
        <dbReference type="ARBA" id="ARBA00049244"/>
    </source>
</evidence>
<evidence type="ECO:0000256" key="4">
    <source>
        <dbReference type="ARBA" id="ARBA00022695"/>
    </source>
</evidence>
<feature type="domain" description="DNA-directed DNA polymerase family B mitochondria/virus" evidence="9">
    <location>
        <begin position="9"/>
        <end position="139"/>
    </location>
</feature>
<dbReference type="SUPFAM" id="SSF56672">
    <property type="entry name" value="DNA/RNA polymerases"/>
    <property type="match status" value="1"/>
</dbReference>
<evidence type="ECO:0000256" key="2">
    <source>
        <dbReference type="ARBA" id="ARBA00012417"/>
    </source>
</evidence>
<dbReference type="PANTHER" id="PTHR33568">
    <property type="entry name" value="DNA POLYMERASE"/>
    <property type="match status" value="1"/>
</dbReference>
<keyword evidence="6" id="KW-0239">DNA-directed DNA polymerase</keyword>
<protein>
    <recommendedName>
        <fullName evidence="2">DNA-directed DNA polymerase</fullName>
        <ecNumber evidence="2">2.7.7.7</ecNumber>
    </recommendedName>
</protein>
<gene>
    <name evidence="10" type="ORF">PLOB_00039335</name>
</gene>
<comment type="catalytic activity">
    <reaction evidence="8">
        <text>DNA(n) + a 2'-deoxyribonucleoside 5'-triphosphate = DNA(n+1) + diphosphate</text>
        <dbReference type="Rhea" id="RHEA:22508"/>
        <dbReference type="Rhea" id="RHEA-COMP:17339"/>
        <dbReference type="Rhea" id="RHEA-COMP:17340"/>
        <dbReference type="ChEBI" id="CHEBI:33019"/>
        <dbReference type="ChEBI" id="CHEBI:61560"/>
        <dbReference type="ChEBI" id="CHEBI:173112"/>
        <dbReference type="EC" id="2.7.7.7"/>
    </reaction>
</comment>
<evidence type="ECO:0000256" key="5">
    <source>
        <dbReference type="ARBA" id="ARBA00022705"/>
    </source>
</evidence>
<dbReference type="EMBL" id="CALNXK010000006">
    <property type="protein sequence ID" value="CAH3037820.1"/>
    <property type="molecule type" value="Genomic_DNA"/>
</dbReference>
<dbReference type="Proteomes" id="UP001159405">
    <property type="component" value="Unassembled WGS sequence"/>
</dbReference>
<evidence type="ECO:0000256" key="7">
    <source>
        <dbReference type="ARBA" id="ARBA00023125"/>
    </source>
</evidence>
<evidence type="ECO:0000313" key="11">
    <source>
        <dbReference type="Proteomes" id="UP001159405"/>
    </source>
</evidence>
<dbReference type="Pfam" id="PF03175">
    <property type="entry name" value="DNA_pol_B_2"/>
    <property type="match status" value="1"/>
</dbReference>
<accession>A0ABN8N1H8</accession>